<dbReference type="EMBL" id="UEGS01000001">
    <property type="protein sequence ID" value="SRX78901.1"/>
    <property type="molecule type" value="Genomic_DNA"/>
</dbReference>
<dbReference type="Gene3D" id="2.170.150.40">
    <property type="entry name" value="Domain of unknown function (DUF427)"/>
    <property type="match status" value="1"/>
</dbReference>
<evidence type="ECO:0000313" key="4">
    <source>
        <dbReference type="Proteomes" id="UP000252008"/>
    </source>
</evidence>
<evidence type="ECO:0000313" key="3">
    <source>
        <dbReference type="EMBL" id="SRX78901.1"/>
    </source>
</evidence>
<dbReference type="InterPro" id="IPR038694">
    <property type="entry name" value="DUF427_sf"/>
</dbReference>
<dbReference type="STRING" id="39692.BST38_25320"/>
<name>A0A375YCR8_MYCPF</name>
<accession>A0A375YCR8</accession>
<proteinExistence type="predicted"/>
<organism evidence="3 4">
    <name type="scientific">Mycolicibacterium parafortuitum</name>
    <name type="common">Mycobacterium parafortuitum</name>
    <dbReference type="NCBI Taxonomy" id="39692"/>
    <lineage>
        <taxon>Bacteria</taxon>
        <taxon>Bacillati</taxon>
        <taxon>Actinomycetota</taxon>
        <taxon>Actinomycetes</taxon>
        <taxon>Mycobacteriales</taxon>
        <taxon>Mycobacteriaceae</taxon>
        <taxon>Mycolicibacterium</taxon>
    </lineage>
</organism>
<evidence type="ECO:0000256" key="1">
    <source>
        <dbReference type="SAM" id="MobiDB-lite"/>
    </source>
</evidence>
<dbReference type="PANTHER" id="PTHR34310:SF8">
    <property type="entry name" value="CONSERVED PROTEIN"/>
    <property type="match status" value="1"/>
</dbReference>
<dbReference type="Proteomes" id="UP000252008">
    <property type="component" value="Unassembled WGS sequence"/>
</dbReference>
<gene>
    <name evidence="3" type="ORF">MPP7335_00634</name>
</gene>
<sequence>MTEHPAHESREPREPSASHPITVVPTGRHVVVRVNGETVAETDSALTLQEASYPAVQYIPLSDVVAGRLTSSDTTSYCPYKGDAGYFHVTAGGSTVEDAVWTYRDPYPAVAEIAGYVAFYPDKADVTVDA</sequence>
<protein>
    <recommendedName>
        <fullName evidence="2">DUF427 domain-containing protein</fullName>
    </recommendedName>
</protein>
<dbReference type="Pfam" id="PF04248">
    <property type="entry name" value="NTP_transf_9"/>
    <property type="match status" value="1"/>
</dbReference>
<evidence type="ECO:0000259" key="2">
    <source>
        <dbReference type="Pfam" id="PF04248"/>
    </source>
</evidence>
<feature type="compositionally biased region" description="Basic and acidic residues" evidence="1">
    <location>
        <begin position="1"/>
        <end position="16"/>
    </location>
</feature>
<dbReference type="AlphaFoldDB" id="A0A375YCR8"/>
<dbReference type="InterPro" id="IPR007361">
    <property type="entry name" value="DUF427"/>
</dbReference>
<reference evidence="3 4" key="1">
    <citation type="submission" date="2018-05" db="EMBL/GenBank/DDBJ databases">
        <authorList>
            <consortium name="IHU Genomes"/>
        </authorList>
    </citation>
    <scope>NUCLEOTIDE SEQUENCE [LARGE SCALE GENOMIC DNA]</scope>
    <source>
        <strain evidence="3 4">P7335</strain>
    </source>
</reference>
<dbReference type="PANTHER" id="PTHR34310">
    <property type="entry name" value="DUF427 DOMAIN PROTEIN (AFU_ORTHOLOGUE AFUA_3G02220)"/>
    <property type="match status" value="1"/>
</dbReference>
<feature type="region of interest" description="Disordered" evidence="1">
    <location>
        <begin position="1"/>
        <end position="21"/>
    </location>
</feature>
<keyword evidence="4" id="KW-1185">Reference proteome</keyword>
<dbReference type="RefSeq" id="WP_083146237.1">
    <property type="nucleotide sequence ID" value="NZ_MVID01000032.1"/>
</dbReference>
<feature type="domain" description="DUF427" evidence="2">
    <location>
        <begin position="30"/>
        <end position="122"/>
    </location>
</feature>